<evidence type="ECO:0000313" key="15">
    <source>
        <dbReference type="Proteomes" id="UP000001070"/>
    </source>
</evidence>
<dbReference type="InterPro" id="IPR012932">
    <property type="entry name" value="VKOR"/>
</dbReference>
<evidence type="ECO:0000256" key="9">
    <source>
        <dbReference type="ARBA" id="ARBA00023136"/>
    </source>
</evidence>
<dbReference type="Pfam" id="PF07884">
    <property type="entry name" value="VKOR"/>
    <property type="match status" value="1"/>
</dbReference>
<keyword evidence="6" id="KW-0256">Endoplasmic reticulum</keyword>
<evidence type="ECO:0000256" key="12">
    <source>
        <dbReference type="SAM" id="Phobius"/>
    </source>
</evidence>
<evidence type="ECO:0000256" key="1">
    <source>
        <dbReference type="ARBA" id="ARBA00004477"/>
    </source>
</evidence>
<feature type="transmembrane region" description="Helical" evidence="12">
    <location>
        <begin position="111"/>
        <end position="127"/>
    </location>
</feature>
<dbReference type="EC" id="1.17.4.4" evidence="3"/>
<keyword evidence="5" id="KW-0874">Quinone</keyword>
<evidence type="ECO:0000256" key="6">
    <source>
        <dbReference type="ARBA" id="ARBA00022824"/>
    </source>
</evidence>
<comment type="similarity">
    <text evidence="2">Belongs to the VKOR family.</text>
</comment>
<keyword evidence="15" id="KW-1185">Reference proteome</keyword>
<dbReference type="eggNOG" id="ENOG502S4E7">
    <property type="taxonomic scope" value="Eukaryota"/>
</dbReference>
<evidence type="ECO:0000256" key="8">
    <source>
        <dbReference type="ARBA" id="ARBA00023002"/>
    </source>
</evidence>
<dbReference type="OMA" id="PWTRWAF"/>
<evidence type="ECO:0000256" key="2">
    <source>
        <dbReference type="ARBA" id="ARBA00006214"/>
    </source>
</evidence>
<dbReference type="OrthoDB" id="17010at2759"/>
<dbReference type="AlphaFoldDB" id="B4JWP7"/>
<comment type="subcellular location">
    <subcellularLocation>
        <location evidence="1">Endoplasmic reticulum membrane</location>
        <topology evidence="1">Multi-pass membrane protein</topology>
    </subcellularLocation>
</comment>
<keyword evidence="4 12" id="KW-0812">Transmembrane</keyword>
<dbReference type="PhylomeDB" id="B4JWP7"/>
<evidence type="ECO:0000256" key="7">
    <source>
        <dbReference type="ARBA" id="ARBA00022989"/>
    </source>
</evidence>
<dbReference type="Gene3D" id="1.20.1440.130">
    <property type="entry name" value="VKOR domain"/>
    <property type="match status" value="1"/>
</dbReference>
<dbReference type="InterPro" id="IPR038354">
    <property type="entry name" value="VKOR_sf"/>
</dbReference>
<dbReference type="GO" id="GO:0042373">
    <property type="term" value="P:vitamin K metabolic process"/>
    <property type="evidence" value="ECO:0007669"/>
    <property type="project" value="InterPro"/>
</dbReference>
<keyword evidence="10" id="KW-1015">Disulfide bond</keyword>
<dbReference type="SMART" id="SM00756">
    <property type="entry name" value="VKc"/>
    <property type="match status" value="1"/>
</dbReference>
<dbReference type="EMBL" id="CH916375">
    <property type="protein sequence ID" value="EDV98385.1"/>
    <property type="molecule type" value="Genomic_DNA"/>
</dbReference>
<dbReference type="Proteomes" id="UP000001070">
    <property type="component" value="Unassembled WGS sequence"/>
</dbReference>
<dbReference type="GO" id="GO:0047057">
    <property type="term" value="F:vitamin-K-epoxide reductase (warfarin-sensitive) activity"/>
    <property type="evidence" value="ECO:0007669"/>
    <property type="project" value="UniProtKB-EC"/>
</dbReference>
<evidence type="ECO:0000256" key="3">
    <source>
        <dbReference type="ARBA" id="ARBA00012278"/>
    </source>
</evidence>
<evidence type="ECO:0000259" key="13">
    <source>
        <dbReference type="SMART" id="SM00756"/>
    </source>
</evidence>
<keyword evidence="8" id="KW-0560">Oxidoreductase</keyword>
<feature type="transmembrane region" description="Helical" evidence="12">
    <location>
        <begin position="133"/>
        <end position="153"/>
    </location>
</feature>
<dbReference type="CDD" id="cd12917">
    <property type="entry name" value="VKOR_euk"/>
    <property type="match status" value="1"/>
</dbReference>
<protein>
    <recommendedName>
        <fullName evidence="3">vitamin-K-epoxide reductase (warfarin-sensitive)</fullName>
        <ecNumber evidence="3">1.17.4.4</ecNumber>
    </recommendedName>
</protein>
<gene>
    <name evidence="14" type="primary">Dgri\GH23087</name>
    <name evidence="14" type="ORF">Dgri_GH23087</name>
</gene>
<keyword evidence="9 12" id="KW-0472">Membrane</keyword>
<evidence type="ECO:0000256" key="5">
    <source>
        <dbReference type="ARBA" id="ARBA00022719"/>
    </source>
</evidence>
<evidence type="ECO:0000256" key="11">
    <source>
        <dbReference type="ARBA" id="ARBA00023284"/>
    </source>
</evidence>
<proteinExistence type="inferred from homology"/>
<dbReference type="GO" id="GO:0048038">
    <property type="term" value="F:quinone binding"/>
    <property type="evidence" value="ECO:0007669"/>
    <property type="project" value="UniProtKB-KW"/>
</dbReference>
<dbReference type="HOGENOM" id="CLU_105471_0_0_1"/>
<sequence>MCVGKWTCPFGATTTRLRLLCLCGLLISIYSLYVKIQLDHDENYAALCDLAESVSCTAVFKSDYGRGFGLTQLIVGESNDYLNPPNGFIGIVFYTLLFLTSFYERRWLCQLQLLAAILTLLLCVYLGALLLLVLYDCCVVCVLIYLVHILLFLEIYGRYKRNYHIATNKTATE</sequence>
<dbReference type="PANTHER" id="PTHR14519:SF8">
    <property type="entry name" value="VITAMIN K EPOXIDE REDUCTASE COMPLEX SUBUNIT 1"/>
    <property type="match status" value="1"/>
</dbReference>
<keyword evidence="7 12" id="KW-1133">Transmembrane helix</keyword>
<feature type="transmembrane region" description="Helical" evidence="12">
    <location>
        <begin position="17"/>
        <end position="34"/>
    </location>
</feature>
<keyword evidence="11" id="KW-0676">Redox-active center</keyword>
<accession>B4JWP7</accession>
<reference evidence="14 15" key="1">
    <citation type="journal article" date="2007" name="Nature">
        <title>Evolution of genes and genomes on the Drosophila phylogeny.</title>
        <authorList>
            <consortium name="Drosophila 12 Genomes Consortium"/>
            <person name="Clark A.G."/>
            <person name="Eisen M.B."/>
            <person name="Smith D.R."/>
            <person name="Bergman C.M."/>
            <person name="Oliver B."/>
            <person name="Markow T.A."/>
            <person name="Kaufman T.C."/>
            <person name="Kellis M."/>
            <person name="Gelbart W."/>
            <person name="Iyer V.N."/>
            <person name="Pollard D.A."/>
            <person name="Sackton T.B."/>
            <person name="Larracuente A.M."/>
            <person name="Singh N.D."/>
            <person name="Abad J.P."/>
            <person name="Abt D.N."/>
            <person name="Adryan B."/>
            <person name="Aguade M."/>
            <person name="Akashi H."/>
            <person name="Anderson W.W."/>
            <person name="Aquadro C.F."/>
            <person name="Ardell D.H."/>
            <person name="Arguello R."/>
            <person name="Artieri C.G."/>
            <person name="Barbash D.A."/>
            <person name="Barker D."/>
            <person name="Barsanti P."/>
            <person name="Batterham P."/>
            <person name="Batzoglou S."/>
            <person name="Begun D."/>
            <person name="Bhutkar A."/>
            <person name="Blanco E."/>
            <person name="Bosak S.A."/>
            <person name="Bradley R.K."/>
            <person name="Brand A.D."/>
            <person name="Brent M.R."/>
            <person name="Brooks A.N."/>
            <person name="Brown R.H."/>
            <person name="Butlin R.K."/>
            <person name="Caggese C."/>
            <person name="Calvi B.R."/>
            <person name="Bernardo de Carvalho A."/>
            <person name="Caspi A."/>
            <person name="Castrezana S."/>
            <person name="Celniker S.E."/>
            <person name="Chang J.L."/>
            <person name="Chapple C."/>
            <person name="Chatterji S."/>
            <person name="Chinwalla A."/>
            <person name="Civetta A."/>
            <person name="Clifton S.W."/>
            <person name="Comeron J.M."/>
            <person name="Costello J.C."/>
            <person name="Coyne J.A."/>
            <person name="Daub J."/>
            <person name="David R.G."/>
            <person name="Delcher A.L."/>
            <person name="Delehaunty K."/>
            <person name="Do C.B."/>
            <person name="Ebling H."/>
            <person name="Edwards K."/>
            <person name="Eickbush T."/>
            <person name="Evans J.D."/>
            <person name="Filipski A."/>
            <person name="Findeiss S."/>
            <person name="Freyhult E."/>
            <person name="Fulton L."/>
            <person name="Fulton R."/>
            <person name="Garcia A.C."/>
            <person name="Gardiner A."/>
            <person name="Garfield D.A."/>
            <person name="Garvin B.E."/>
            <person name="Gibson G."/>
            <person name="Gilbert D."/>
            <person name="Gnerre S."/>
            <person name="Godfrey J."/>
            <person name="Good R."/>
            <person name="Gotea V."/>
            <person name="Gravely B."/>
            <person name="Greenberg A.J."/>
            <person name="Griffiths-Jones S."/>
            <person name="Gross S."/>
            <person name="Guigo R."/>
            <person name="Gustafson E.A."/>
            <person name="Haerty W."/>
            <person name="Hahn M.W."/>
            <person name="Halligan D.L."/>
            <person name="Halpern A.L."/>
            <person name="Halter G.M."/>
            <person name="Han M.V."/>
            <person name="Heger A."/>
            <person name="Hillier L."/>
            <person name="Hinrichs A.S."/>
            <person name="Holmes I."/>
            <person name="Hoskins R.A."/>
            <person name="Hubisz M.J."/>
            <person name="Hultmark D."/>
            <person name="Huntley M.A."/>
            <person name="Jaffe D.B."/>
            <person name="Jagadeeshan S."/>
            <person name="Jeck W.R."/>
            <person name="Johnson J."/>
            <person name="Jones C.D."/>
            <person name="Jordan W.C."/>
            <person name="Karpen G.H."/>
            <person name="Kataoka E."/>
            <person name="Keightley P.D."/>
            <person name="Kheradpour P."/>
            <person name="Kirkness E.F."/>
            <person name="Koerich L.B."/>
            <person name="Kristiansen K."/>
            <person name="Kudrna D."/>
            <person name="Kulathinal R.J."/>
            <person name="Kumar S."/>
            <person name="Kwok R."/>
            <person name="Lander E."/>
            <person name="Langley C.H."/>
            <person name="Lapoint R."/>
            <person name="Lazzaro B.P."/>
            <person name="Lee S.J."/>
            <person name="Levesque L."/>
            <person name="Li R."/>
            <person name="Lin C.F."/>
            <person name="Lin M.F."/>
            <person name="Lindblad-Toh K."/>
            <person name="Llopart A."/>
            <person name="Long M."/>
            <person name="Low L."/>
            <person name="Lozovsky E."/>
            <person name="Lu J."/>
            <person name="Luo M."/>
            <person name="Machado C.A."/>
            <person name="Makalowski W."/>
            <person name="Marzo M."/>
            <person name="Matsuda M."/>
            <person name="Matzkin L."/>
            <person name="McAllister B."/>
            <person name="McBride C.S."/>
            <person name="McKernan B."/>
            <person name="McKernan K."/>
            <person name="Mendez-Lago M."/>
            <person name="Minx P."/>
            <person name="Mollenhauer M.U."/>
            <person name="Montooth K."/>
            <person name="Mount S.M."/>
            <person name="Mu X."/>
            <person name="Myers E."/>
            <person name="Negre B."/>
            <person name="Newfeld S."/>
            <person name="Nielsen R."/>
            <person name="Noor M.A."/>
            <person name="O'Grady P."/>
            <person name="Pachter L."/>
            <person name="Papaceit M."/>
            <person name="Parisi M.J."/>
            <person name="Parisi M."/>
            <person name="Parts L."/>
            <person name="Pedersen J.S."/>
            <person name="Pesole G."/>
            <person name="Phillippy A.M."/>
            <person name="Ponting C.P."/>
            <person name="Pop M."/>
            <person name="Porcelli D."/>
            <person name="Powell J.R."/>
            <person name="Prohaska S."/>
            <person name="Pruitt K."/>
            <person name="Puig M."/>
            <person name="Quesneville H."/>
            <person name="Ram K.R."/>
            <person name="Rand D."/>
            <person name="Rasmussen M.D."/>
            <person name="Reed L.K."/>
            <person name="Reenan R."/>
            <person name="Reily A."/>
            <person name="Remington K.A."/>
            <person name="Rieger T.T."/>
            <person name="Ritchie M.G."/>
            <person name="Robin C."/>
            <person name="Rogers Y.H."/>
            <person name="Rohde C."/>
            <person name="Rozas J."/>
            <person name="Rubenfield M.J."/>
            <person name="Ruiz A."/>
            <person name="Russo S."/>
            <person name="Salzberg S.L."/>
            <person name="Sanchez-Gracia A."/>
            <person name="Saranga D.J."/>
            <person name="Sato H."/>
            <person name="Schaeffer S.W."/>
            <person name="Schatz M.C."/>
            <person name="Schlenke T."/>
            <person name="Schwartz R."/>
            <person name="Segarra C."/>
            <person name="Singh R.S."/>
            <person name="Sirot L."/>
            <person name="Sirota M."/>
            <person name="Sisneros N.B."/>
            <person name="Smith C.D."/>
            <person name="Smith T.F."/>
            <person name="Spieth J."/>
            <person name="Stage D.E."/>
            <person name="Stark A."/>
            <person name="Stephan W."/>
            <person name="Strausberg R.L."/>
            <person name="Strempel S."/>
            <person name="Sturgill D."/>
            <person name="Sutton G."/>
            <person name="Sutton G.G."/>
            <person name="Tao W."/>
            <person name="Teichmann S."/>
            <person name="Tobari Y.N."/>
            <person name="Tomimura Y."/>
            <person name="Tsolas J.M."/>
            <person name="Valente V.L."/>
            <person name="Venter E."/>
            <person name="Venter J.C."/>
            <person name="Vicario S."/>
            <person name="Vieira F.G."/>
            <person name="Vilella A.J."/>
            <person name="Villasante A."/>
            <person name="Walenz B."/>
            <person name="Wang J."/>
            <person name="Wasserman M."/>
            <person name="Watts T."/>
            <person name="Wilson D."/>
            <person name="Wilson R.K."/>
            <person name="Wing R.A."/>
            <person name="Wolfner M.F."/>
            <person name="Wong A."/>
            <person name="Wong G.K."/>
            <person name="Wu C.I."/>
            <person name="Wu G."/>
            <person name="Yamamoto D."/>
            <person name="Yang H.P."/>
            <person name="Yang S.P."/>
            <person name="Yorke J.A."/>
            <person name="Yoshida K."/>
            <person name="Zdobnov E."/>
            <person name="Zhang P."/>
            <person name="Zhang Y."/>
            <person name="Zimin A.V."/>
            <person name="Baldwin J."/>
            <person name="Abdouelleil A."/>
            <person name="Abdulkadir J."/>
            <person name="Abebe A."/>
            <person name="Abera B."/>
            <person name="Abreu J."/>
            <person name="Acer S.C."/>
            <person name="Aftuck L."/>
            <person name="Alexander A."/>
            <person name="An P."/>
            <person name="Anderson E."/>
            <person name="Anderson S."/>
            <person name="Arachi H."/>
            <person name="Azer M."/>
            <person name="Bachantsang P."/>
            <person name="Barry A."/>
            <person name="Bayul T."/>
            <person name="Berlin A."/>
            <person name="Bessette D."/>
            <person name="Bloom T."/>
            <person name="Blye J."/>
            <person name="Boguslavskiy L."/>
            <person name="Bonnet C."/>
            <person name="Boukhgalter B."/>
            <person name="Bourzgui I."/>
            <person name="Brown A."/>
            <person name="Cahill P."/>
            <person name="Channer S."/>
            <person name="Cheshatsang Y."/>
            <person name="Chuda L."/>
            <person name="Citroen M."/>
            <person name="Collymore A."/>
            <person name="Cooke P."/>
            <person name="Costello M."/>
            <person name="D'Aco K."/>
            <person name="Daza R."/>
            <person name="De Haan G."/>
            <person name="DeGray S."/>
            <person name="DeMaso C."/>
            <person name="Dhargay N."/>
            <person name="Dooley K."/>
            <person name="Dooley E."/>
            <person name="Doricent M."/>
            <person name="Dorje P."/>
            <person name="Dorjee K."/>
            <person name="Dupes A."/>
            <person name="Elong R."/>
            <person name="Falk J."/>
            <person name="Farina A."/>
            <person name="Faro S."/>
            <person name="Ferguson D."/>
            <person name="Fisher S."/>
            <person name="Foley C.D."/>
            <person name="Franke A."/>
            <person name="Friedrich D."/>
            <person name="Gadbois L."/>
            <person name="Gearin G."/>
            <person name="Gearin C.R."/>
            <person name="Giannoukos G."/>
            <person name="Goode T."/>
            <person name="Graham J."/>
            <person name="Grandbois E."/>
            <person name="Grewal S."/>
            <person name="Gyaltsen K."/>
            <person name="Hafez N."/>
            <person name="Hagos B."/>
            <person name="Hall J."/>
            <person name="Henson C."/>
            <person name="Hollinger A."/>
            <person name="Honan T."/>
            <person name="Huard M.D."/>
            <person name="Hughes L."/>
            <person name="Hurhula B."/>
            <person name="Husby M.E."/>
            <person name="Kamat A."/>
            <person name="Kanga B."/>
            <person name="Kashin S."/>
            <person name="Khazanovich D."/>
            <person name="Kisner P."/>
            <person name="Lance K."/>
            <person name="Lara M."/>
            <person name="Lee W."/>
            <person name="Lennon N."/>
            <person name="Letendre F."/>
            <person name="LeVine R."/>
            <person name="Lipovsky A."/>
            <person name="Liu X."/>
            <person name="Liu J."/>
            <person name="Liu S."/>
            <person name="Lokyitsang T."/>
            <person name="Lokyitsang Y."/>
            <person name="Lubonja R."/>
            <person name="Lui A."/>
            <person name="MacDonald P."/>
            <person name="Magnisalis V."/>
            <person name="Maru K."/>
            <person name="Matthews C."/>
            <person name="McCusker W."/>
            <person name="McDonough S."/>
            <person name="Mehta T."/>
            <person name="Meldrim J."/>
            <person name="Meneus L."/>
            <person name="Mihai O."/>
            <person name="Mihalev A."/>
            <person name="Mihova T."/>
            <person name="Mittelman R."/>
            <person name="Mlenga V."/>
            <person name="Montmayeur A."/>
            <person name="Mulrain L."/>
            <person name="Navidi A."/>
            <person name="Naylor J."/>
            <person name="Negash T."/>
            <person name="Nguyen T."/>
            <person name="Nguyen N."/>
            <person name="Nicol R."/>
            <person name="Norbu C."/>
            <person name="Norbu N."/>
            <person name="Novod N."/>
            <person name="O'Neill B."/>
            <person name="Osman S."/>
            <person name="Markiewicz E."/>
            <person name="Oyono O.L."/>
            <person name="Patti C."/>
            <person name="Phunkhang P."/>
            <person name="Pierre F."/>
            <person name="Priest M."/>
            <person name="Raghuraman S."/>
            <person name="Rege F."/>
            <person name="Reyes R."/>
            <person name="Rise C."/>
            <person name="Rogov P."/>
            <person name="Ross K."/>
            <person name="Ryan E."/>
            <person name="Settipalli S."/>
            <person name="Shea T."/>
            <person name="Sherpa N."/>
            <person name="Shi L."/>
            <person name="Shih D."/>
            <person name="Sparrow T."/>
            <person name="Spaulding J."/>
            <person name="Stalker J."/>
            <person name="Stange-Thomann N."/>
            <person name="Stavropoulos S."/>
            <person name="Stone C."/>
            <person name="Strader C."/>
            <person name="Tesfaye S."/>
            <person name="Thomson T."/>
            <person name="Thoulutsang Y."/>
            <person name="Thoulutsang D."/>
            <person name="Topham K."/>
            <person name="Topping I."/>
            <person name="Tsamla T."/>
            <person name="Vassiliev H."/>
            <person name="Vo A."/>
            <person name="Wangchuk T."/>
            <person name="Wangdi T."/>
            <person name="Weiand M."/>
            <person name="Wilkinson J."/>
            <person name="Wilson A."/>
            <person name="Yadav S."/>
            <person name="Young G."/>
            <person name="Yu Q."/>
            <person name="Zembek L."/>
            <person name="Zhong D."/>
            <person name="Zimmer A."/>
            <person name="Zwirko Z."/>
            <person name="Jaffe D.B."/>
            <person name="Alvarez P."/>
            <person name="Brockman W."/>
            <person name="Butler J."/>
            <person name="Chin C."/>
            <person name="Gnerre S."/>
            <person name="Grabherr M."/>
            <person name="Kleber M."/>
            <person name="Mauceli E."/>
            <person name="MacCallum I."/>
        </authorList>
    </citation>
    <scope>NUCLEOTIDE SEQUENCE [LARGE SCALE GENOMIC DNA]</scope>
    <source>
        <strain evidence="15">Tucson 15287-2541.00</strain>
    </source>
</reference>
<name>B4JWP7_DROGR</name>
<evidence type="ECO:0000313" key="14">
    <source>
        <dbReference type="EMBL" id="EDV98385.1"/>
    </source>
</evidence>
<dbReference type="GO" id="GO:0005789">
    <property type="term" value="C:endoplasmic reticulum membrane"/>
    <property type="evidence" value="ECO:0007669"/>
    <property type="project" value="UniProtKB-SubCell"/>
</dbReference>
<evidence type="ECO:0000256" key="10">
    <source>
        <dbReference type="ARBA" id="ARBA00023157"/>
    </source>
</evidence>
<dbReference type="STRING" id="7222.B4JWP7"/>
<feature type="domain" description="Vitamin K epoxide reductase" evidence="13">
    <location>
        <begin position="10"/>
        <end position="159"/>
    </location>
</feature>
<dbReference type="InParanoid" id="B4JWP7"/>
<organism evidence="15">
    <name type="scientific">Drosophila grimshawi</name>
    <name type="common">Hawaiian fruit fly</name>
    <name type="synonym">Idiomyia grimshawi</name>
    <dbReference type="NCBI Taxonomy" id="7222"/>
    <lineage>
        <taxon>Eukaryota</taxon>
        <taxon>Metazoa</taxon>
        <taxon>Ecdysozoa</taxon>
        <taxon>Arthropoda</taxon>
        <taxon>Hexapoda</taxon>
        <taxon>Insecta</taxon>
        <taxon>Pterygota</taxon>
        <taxon>Neoptera</taxon>
        <taxon>Endopterygota</taxon>
        <taxon>Diptera</taxon>
        <taxon>Brachycera</taxon>
        <taxon>Muscomorpha</taxon>
        <taxon>Ephydroidea</taxon>
        <taxon>Drosophilidae</taxon>
        <taxon>Drosophila</taxon>
        <taxon>Hawaiian Drosophila</taxon>
    </lineage>
</organism>
<feature type="transmembrane region" description="Helical" evidence="12">
    <location>
        <begin position="87"/>
        <end position="104"/>
    </location>
</feature>
<evidence type="ECO:0000256" key="4">
    <source>
        <dbReference type="ARBA" id="ARBA00022692"/>
    </source>
</evidence>
<dbReference type="PANTHER" id="PTHR14519">
    <property type="entry name" value="VITAMIN K EPOXIDE REDUCTASE COMPLEX, SUBUNIT 1"/>
    <property type="match status" value="1"/>
</dbReference>
<dbReference type="FunCoup" id="B4JWP7">
    <property type="interactions" value="204"/>
</dbReference>
<dbReference type="InterPro" id="IPR042406">
    <property type="entry name" value="VKORC1/VKORC1L1"/>
</dbReference>